<dbReference type="InterPro" id="IPR012675">
    <property type="entry name" value="Beta-grasp_dom_sf"/>
</dbReference>
<protein>
    <submittedName>
        <fullName evidence="1">MoaD family protein</fullName>
    </submittedName>
</protein>
<dbReference type="PANTHER" id="PTHR38031">
    <property type="entry name" value="SULFUR CARRIER PROTEIN SLR0821-RELATED"/>
    <property type="match status" value="1"/>
</dbReference>
<dbReference type="eggNOG" id="arCOG00536">
    <property type="taxonomic scope" value="Archaea"/>
</dbReference>
<dbReference type="KEGG" id="smr:Smar_0666"/>
<reference evidence="2" key="1">
    <citation type="journal article" date="2009" name="BMC Genomics">
        <title>The complete genome sequence of Staphylothermus marinus reveals differences in sulfur metabolism among heterotrophic Crenarchaeota.</title>
        <authorList>
            <person name="Anderson I.J."/>
            <person name="Dharmarajan L."/>
            <person name="Rodriguez J."/>
            <person name="Hooper S."/>
            <person name="Porat I."/>
            <person name="Ulrich L.E."/>
            <person name="Elkins J.G."/>
            <person name="Mavromatis K."/>
            <person name="Sun H."/>
            <person name="Land M."/>
            <person name="Lapidus A."/>
            <person name="Lucas S."/>
            <person name="Barry K."/>
            <person name="Huber H."/>
            <person name="Zhulin I.B."/>
            <person name="Whitman W.B."/>
            <person name="Mukhopadhyay B."/>
            <person name="Woese C."/>
            <person name="Bristow J."/>
            <person name="Kyrpides N."/>
        </authorList>
    </citation>
    <scope>NUCLEOTIDE SEQUENCE [LARGE SCALE GENOMIC DNA]</scope>
    <source>
        <strain evidence="2">ATCC 43588 / DSM 3639 / JCM 9404 / F1</strain>
    </source>
</reference>
<sequence length="93" mass="10665">MNRSVKVKIKVYMTLPETLGWKEKIIELPRDKSTFRDLLDKLEDIKKIKDDLEKKGWRLIILVNGKHIEFLNGMDTVLNDGDEIAIFPPAAGG</sequence>
<dbReference type="NCBIfam" id="TIGR01687">
    <property type="entry name" value="moaD_arch"/>
    <property type="match status" value="1"/>
</dbReference>
<dbReference type="STRING" id="399550.Smar_0666"/>
<dbReference type="InterPro" id="IPR016155">
    <property type="entry name" value="Mopterin_synth/thiamin_S_b"/>
</dbReference>
<dbReference type="HOGENOM" id="CLU_114601_1_2_2"/>
<dbReference type="Proteomes" id="UP000000254">
    <property type="component" value="Chromosome"/>
</dbReference>
<accession>A3DMB2</accession>
<keyword evidence="2" id="KW-1185">Reference proteome</keyword>
<dbReference type="OrthoDB" id="98357at2157"/>
<dbReference type="InterPro" id="IPR003749">
    <property type="entry name" value="ThiS/MoaD-like"/>
</dbReference>
<organism evidence="1 2">
    <name type="scientific">Staphylothermus marinus (strain ATCC 43588 / DSM 3639 / JCM 9404 / F1)</name>
    <dbReference type="NCBI Taxonomy" id="399550"/>
    <lineage>
        <taxon>Archaea</taxon>
        <taxon>Thermoproteota</taxon>
        <taxon>Thermoprotei</taxon>
        <taxon>Desulfurococcales</taxon>
        <taxon>Desulfurococcaceae</taxon>
        <taxon>Staphylothermus</taxon>
    </lineage>
</organism>
<dbReference type="RefSeq" id="WP_011838963.1">
    <property type="nucleotide sequence ID" value="NC_009033.1"/>
</dbReference>
<dbReference type="InterPro" id="IPR052045">
    <property type="entry name" value="Sulfur_Carrier/Prot_Modifier"/>
</dbReference>
<dbReference type="AlphaFoldDB" id="A3DMB2"/>
<dbReference type="SUPFAM" id="SSF54285">
    <property type="entry name" value="MoaD/ThiS"/>
    <property type="match status" value="1"/>
</dbReference>
<dbReference type="Pfam" id="PF02597">
    <property type="entry name" value="ThiS"/>
    <property type="match status" value="1"/>
</dbReference>
<evidence type="ECO:0000313" key="1">
    <source>
        <dbReference type="EMBL" id="ABN69772.1"/>
    </source>
</evidence>
<dbReference type="PANTHER" id="PTHR38031:SF1">
    <property type="entry name" value="SULFUR CARRIER PROTEIN CYSO"/>
    <property type="match status" value="1"/>
</dbReference>
<dbReference type="Gene3D" id="3.10.20.30">
    <property type="match status" value="1"/>
</dbReference>
<evidence type="ECO:0000313" key="2">
    <source>
        <dbReference type="Proteomes" id="UP000000254"/>
    </source>
</evidence>
<dbReference type="InterPro" id="IPR010038">
    <property type="entry name" value="MoaD_arc-typ"/>
</dbReference>
<reference evidence="1 2" key="2">
    <citation type="journal article" date="2009" name="Stand. Genomic Sci.">
        <title>Complete genome sequence of Staphylothermus marinus Stetter and Fiala 1986 type strain F1.</title>
        <authorList>
            <person name="Anderson I.J."/>
            <person name="Sun H."/>
            <person name="Lapidus A."/>
            <person name="Copeland A."/>
            <person name="Glavina Del Rio T."/>
            <person name="Tice H."/>
            <person name="Dalin E."/>
            <person name="Lucas S."/>
            <person name="Barry K."/>
            <person name="Land M."/>
            <person name="Richardson P."/>
            <person name="Huber H."/>
            <person name="Kyrpides N.C."/>
        </authorList>
    </citation>
    <scope>NUCLEOTIDE SEQUENCE [LARGE SCALE GENOMIC DNA]</scope>
    <source>
        <strain evidence="2">ATCC 43588 / DSM 3639 / JCM 9404 / F1</strain>
    </source>
</reference>
<proteinExistence type="predicted"/>
<dbReference type="EMBL" id="CP000575">
    <property type="protein sequence ID" value="ABN69772.1"/>
    <property type="molecule type" value="Genomic_DNA"/>
</dbReference>
<name>A3DMB2_STAMF</name>
<gene>
    <name evidence="1" type="ordered locus">Smar_0666</name>
</gene>
<dbReference type="GeneID" id="4907425"/>